<proteinExistence type="predicted"/>
<dbReference type="Gene3D" id="1.10.1170.10">
    <property type="entry name" value="Inhibitor Of Apoptosis Protein (2mihbC-IAP-1), Chain A"/>
    <property type="match status" value="2"/>
</dbReference>
<sequence length="257" mass="29153">MASSDYRSHRQRLKTFSGEPQLPVSAILLSTAGFVQSENQQIKCPFCHLELSNLHSAHSILAWHRTYSKGCNFLRENDSLNIKDLEIQFPDIISSTVVLNQVLPLHRPRDETFADLPLDIEVTPDLVRPSSDAGHLTIQNTAGDNIDGGDELPTNPDEVLRIYQANRQLKHILDKQQIELLKSSRQQEVQGLATDSFNYEYRRRLSFSNWPIKDVVSPKSLAASGFKFTALDKYTGTKAPPAYLWHTQHIPSSFYLH</sequence>
<dbReference type="SMART" id="SM00238">
    <property type="entry name" value="BIR"/>
    <property type="match status" value="1"/>
</dbReference>
<gene>
    <name evidence="1" type="ORF">EB796_002133</name>
</gene>
<organism evidence="1 2">
    <name type="scientific">Bugula neritina</name>
    <name type="common">Brown bryozoan</name>
    <name type="synonym">Sertularia neritina</name>
    <dbReference type="NCBI Taxonomy" id="10212"/>
    <lineage>
        <taxon>Eukaryota</taxon>
        <taxon>Metazoa</taxon>
        <taxon>Spiralia</taxon>
        <taxon>Lophotrochozoa</taxon>
        <taxon>Bryozoa</taxon>
        <taxon>Gymnolaemata</taxon>
        <taxon>Cheilostomatida</taxon>
        <taxon>Flustrina</taxon>
        <taxon>Buguloidea</taxon>
        <taxon>Bugulidae</taxon>
        <taxon>Bugula</taxon>
    </lineage>
</organism>
<dbReference type="PROSITE" id="PS50143">
    <property type="entry name" value="BIR_REPEAT_2"/>
    <property type="match status" value="1"/>
</dbReference>
<dbReference type="SUPFAM" id="SSF57924">
    <property type="entry name" value="Inhibitor of apoptosis (IAP) repeat"/>
    <property type="match status" value="2"/>
</dbReference>
<comment type="caution">
    <text evidence="1">The sequence shown here is derived from an EMBL/GenBank/DDBJ whole genome shotgun (WGS) entry which is preliminary data.</text>
</comment>
<evidence type="ECO:0000313" key="1">
    <source>
        <dbReference type="EMBL" id="KAF6039570.1"/>
    </source>
</evidence>
<dbReference type="Pfam" id="PF00653">
    <property type="entry name" value="BIR"/>
    <property type="match status" value="1"/>
</dbReference>
<keyword evidence="2" id="KW-1185">Reference proteome</keyword>
<name>A0A7J7KN13_BUGNE</name>
<dbReference type="AlphaFoldDB" id="A0A7J7KN13"/>
<evidence type="ECO:0000313" key="2">
    <source>
        <dbReference type="Proteomes" id="UP000593567"/>
    </source>
</evidence>
<dbReference type="EMBL" id="VXIV02000238">
    <property type="protein sequence ID" value="KAF6039570.1"/>
    <property type="molecule type" value="Genomic_DNA"/>
</dbReference>
<dbReference type="PANTHER" id="PTHR10044">
    <property type="entry name" value="INHIBITOR OF APOPTOSIS"/>
    <property type="match status" value="1"/>
</dbReference>
<dbReference type="InterPro" id="IPR001370">
    <property type="entry name" value="BIR_rpt"/>
</dbReference>
<protein>
    <submittedName>
        <fullName evidence="1">Uncharacterized protein</fullName>
    </submittedName>
</protein>
<accession>A0A7J7KN13</accession>
<reference evidence="1" key="1">
    <citation type="submission" date="2020-06" db="EMBL/GenBank/DDBJ databases">
        <title>Draft genome of Bugula neritina, a colonial animal packing powerful symbionts and potential medicines.</title>
        <authorList>
            <person name="Rayko M."/>
        </authorList>
    </citation>
    <scope>NUCLEOTIDE SEQUENCE [LARGE SCALE GENOMIC DNA]</scope>
    <source>
        <strain evidence="1">Kwan_BN1</strain>
    </source>
</reference>
<dbReference type="InterPro" id="IPR050784">
    <property type="entry name" value="IAP"/>
</dbReference>
<dbReference type="Proteomes" id="UP000593567">
    <property type="component" value="Unassembled WGS sequence"/>
</dbReference>